<dbReference type="RefSeq" id="WP_236254742.1">
    <property type="nucleotide sequence ID" value="NZ_CP036280.1"/>
</dbReference>
<protein>
    <submittedName>
        <fullName evidence="3">Glucoamylase</fullName>
        <ecNumber evidence="3">3.2.1.3</ecNumber>
    </submittedName>
</protein>
<proteinExistence type="predicted"/>
<evidence type="ECO:0000313" key="3">
    <source>
        <dbReference type="EMBL" id="QDU71278.1"/>
    </source>
</evidence>
<feature type="domain" description="Glucodextranase N-terminal" evidence="2">
    <location>
        <begin position="76"/>
        <end position="241"/>
    </location>
</feature>
<evidence type="ECO:0000313" key="4">
    <source>
        <dbReference type="Proteomes" id="UP000320386"/>
    </source>
</evidence>
<dbReference type="KEGG" id="mcad:Pan265_11270"/>
<dbReference type="SUPFAM" id="SSF48208">
    <property type="entry name" value="Six-hairpin glycosidases"/>
    <property type="match status" value="1"/>
</dbReference>
<dbReference type="GO" id="GO:0030246">
    <property type="term" value="F:carbohydrate binding"/>
    <property type="evidence" value="ECO:0007669"/>
    <property type="project" value="InterPro"/>
</dbReference>
<dbReference type="Proteomes" id="UP000320386">
    <property type="component" value="Chromosome"/>
</dbReference>
<dbReference type="PANTHER" id="PTHR31616:SF13">
    <property type="entry name" value="GLUCAN 1,4-ALPHA-GLUCOSIDASE"/>
    <property type="match status" value="1"/>
</dbReference>
<accession>A0A518BWD0</accession>
<evidence type="ECO:0000259" key="2">
    <source>
        <dbReference type="Pfam" id="PF09137"/>
    </source>
</evidence>
<dbReference type="PANTHER" id="PTHR31616">
    <property type="entry name" value="TREHALASE"/>
    <property type="match status" value="1"/>
</dbReference>
<dbReference type="InterPro" id="IPR015220">
    <property type="entry name" value="Glucodextranase_N"/>
</dbReference>
<evidence type="ECO:0000259" key="1">
    <source>
        <dbReference type="Pfam" id="PF00723"/>
    </source>
</evidence>
<dbReference type="SUPFAM" id="SSF74650">
    <property type="entry name" value="Galactose mutarotase-like"/>
    <property type="match status" value="1"/>
</dbReference>
<dbReference type="Gene3D" id="1.50.10.10">
    <property type="match status" value="1"/>
</dbReference>
<keyword evidence="3" id="KW-0326">Glycosidase</keyword>
<dbReference type="GO" id="GO:0005975">
    <property type="term" value="P:carbohydrate metabolic process"/>
    <property type="evidence" value="ECO:0007669"/>
    <property type="project" value="InterPro"/>
</dbReference>
<dbReference type="GO" id="GO:0016757">
    <property type="term" value="F:glycosyltransferase activity"/>
    <property type="evidence" value="ECO:0007669"/>
    <property type="project" value="UniProtKB-ARBA"/>
</dbReference>
<keyword evidence="4" id="KW-1185">Reference proteome</keyword>
<reference evidence="3 4" key="1">
    <citation type="submission" date="2019-02" db="EMBL/GenBank/DDBJ databases">
        <title>Deep-cultivation of Planctomycetes and their phenomic and genomic characterization uncovers novel biology.</title>
        <authorList>
            <person name="Wiegand S."/>
            <person name="Jogler M."/>
            <person name="Boedeker C."/>
            <person name="Pinto D."/>
            <person name="Vollmers J."/>
            <person name="Rivas-Marin E."/>
            <person name="Kohn T."/>
            <person name="Peeters S.H."/>
            <person name="Heuer A."/>
            <person name="Rast P."/>
            <person name="Oberbeckmann S."/>
            <person name="Bunk B."/>
            <person name="Jeske O."/>
            <person name="Meyerdierks A."/>
            <person name="Storesund J.E."/>
            <person name="Kallscheuer N."/>
            <person name="Luecker S."/>
            <person name="Lage O.M."/>
            <person name="Pohl T."/>
            <person name="Merkel B.J."/>
            <person name="Hornburger P."/>
            <person name="Mueller R.-W."/>
            <person name="Bruemmer F."/>
            <person name="Labrenz M."/>
            <person name="Spormann A.M."/>
            <person name="Op den Camp H."/>
            <person name="Overmann J."/>
            <person name="Amann R."/>
            <person name="Jetten M.S.M."/>
            <person name="Mascher T."/>
            <person name="Medema M.H."/>
            <person name="Devos D.P."/>
            <person name="Kaster A.-K."/>
            <person name="Ovreas L."/>
            <person name="Rohde M."/>
            <person name="Galperin M.Y."/>
            <person name="Jogler C."/>
        </authorList>
    </citation>
    <scope>NUCLEOTIDE SEQUENCE [LARGE SCALE GENOMIC DNA]</scope>
    <source>
        <strain evidence="3 4">Pan265</strain>
    </source>
</reference>
<gene>
    <name evidence="3" type="primary">cga</name>
    <name evidence="3" type="ORF">Pan265_11270</name>
</gene>
<keyword evidence="3" id="KW-0378">Hydrolase</keyword>
<feature type="domain" description="GH15-like" evidence="1">
    <location>
        <begin position="287"/>
        <end position="694"/>
    </location>
</feature>
<dbReference type="AlphaFoldDB" id="A0A518BWD0"/>
<dbReference type="GO" id="GO:0004339">
    <property type="term" value="F:glucan 1,4-alpha-glucosidase activity"/>
    <property type="evidence" value="ECO:0007669"/>
    <property type="project" value="UniProtKB-EC"/>
</dbReference>
<dbReference type="EMBL" id="CP036280">
    <property type="protein sequence ID" value="QDU71278.1"/>
    <property type="molecule type" value="Genomic_DNA"/>
</dbReference>
<dbReference type="EC" id="3.2.1.3" evidence="3"/>
<organism evidence="3 4">
    <name type="scientific">Mucisphaera calidilacus</name>
    <dbReference type="NCBI Taxonomy" id="2527982"/>
    <lineage>
        <taxon>Bacteria</taxon>
        <taxon>Pseudomonadati</taxon>
        <taxon>Planctomycetota</taxon>
        <taxon>Phycisphaerae</taxon>
        <taxon>Phycisphaerales</taxon>
        <taxon>Phycisphaeraceae</taxon>
        <taxon>Mucisphaera</taxon>
    </lineage>
</organism>
<dbReference type="InterPro" id="IPR011013">
    <property type="entry name" value="Gal_mutarotase_sf_dom"/>
</dbReference>
<dbReference type="InterPro" id="IPR011613">
    <property type="entry name" value="GH15-like"/>
</dbReference>
<sequence>MPRDIPVGNGQLLVTFDQHYRIRDLYYPHVGQENHGSGGACGFGVWSDIVPATKAERRRKRLFWSDQGWTIRQGYQEDTLTTDVVMTHPELRLELRCSDVVDFHRPVLVRRIEVHNQTSKPREVRLLHHQDLFLYGTRVGDTAYFDPQVQSIIHYRMQRYVLASFYASGEPAIHEYATGTAGFGGAEGTWRDAEDGHLGNNPIAQGAVDSTIMTRVQLEPNGKQVVHLVIGFGQSYDDVEDLHHFVHRESPQGIIDRTTAYWRLWLNANRVPLCDRDETCLGPEVSELYKRSLLVVRSQIDNGGAIIAANDSDIMQFSRDTYSYLWPRDGAFVADSLDAAGYPDVARSFFSLCARIINHRGYFLHKYGPDGAAASSWHPWTQNGLPQVPIQEDETALVIWALWRHFVRYRDIEFVRPLWMRLIQPAANFMARFRDPATGLPLPSYDLWEERYGVHTFTVASVYAGLKSAEYFARAFGDQRLAETYSQSSYEIREAFCRHLWSQEHGRFLRRIEPVDSERTARLMGEILAGRTPMPEGQEHLGLLDRVALPKEPREDIEYYRDEVIDSSMYAVFALGLLPVEDERVRKTMEAIEDQLWVKTEVGGVARYRNDYYHQVSQDVDRIPGNPWFICTLWLADYYIARARSVDELSEAARFIRWTADRALPSRILAEQVHPESNDPLSVSPLTWSHATFVGTVASYLTKLERLRAGVAEPSEGIDEPARMRQRVVSAIPTLTS</sequence>
<dbReference type="Gene3D" id="2.70.98.40">
    <property type="entry name" value="Glycoside hydrolase, family 65, N-terminal domain"/>
    <property type="match status" value="1"/>
</dbReference>
<dbReference type="Pfam" id="PF09137">
    <property type="entry name" value="Glucodextran_N"/>
    <property type="match status" value="1"/>
</dbReference>
<dbReference type="InterPro" id="IPR008928">
    <property type="entry name" value="6-hairpin_glycosidase_sf"/>
</dbReference>
<dbReference type="InterPro" id="IPR037018">
    <property type="entry name" value="GH65_N"/>
</dbReference>
<name>A0A518BWD0_9BACT</name>
<dbReference type="InterPro" id="IPR012341">
    <property type="entry name" value="6hp_glycosidase-like_sf"/>
</dbReference>
<dbReference type="Pfam" id="PF00723">
    <property type="entry name" value="Glyco_hydro_15"/>
    <property type="match status" value="1"/>
</dbReference>